<dbReference type="RefSeq" id="WP_005709171.1">
    <property type="nucleotide sequence ID" value="NZ_AJMU01000064.1"/>
</dbReference>
<gene>
    <name evidence="2" type="ORF">HMPREF1054_1696</name>
</gene>
<evidence type="ECO:0000313" key="2">
    <source>
        <dbReference type="EMBL" id="EIG25025.1"/>
    </source>
</evidence>
<keyword evidence="1" id="KW-0472">Membrane</keyword>
<evidence type="ECO:0000256" key="1">
    <source>
        <dbReference type="SAM" id="Phobius"/>
    </source>
</evidence>
<organism evidence="2 3">
    <name type="scientific">Haemophilus paraphrohaemolyticus HK411</name>
    <dbReference type="NCBI Taxonomy" id="1095743"/>
    <lineage>
        <taxon>Bacteria</taxon>
        <taxon>Pseudomonadati</taxon>
        <taxon>Pseudomonadota</taxon>
        <taxon>Gammaproteobacteria</taxon>
        <taxon>Pasteurellales</taxon>
        <taxon>Pasteurellaceae</taxon>
        <taxon>Haemophilus</taxon>
    </lineage>
</organism>
<sequence length="116" mass="13480">MFKEVYEFFGIFGDTLKFLAKLVLFIVLICLPFGLVYYFANLLGVNVNLMGAIVCGIGILLCGYWIYRIWKNPNLTRSQKWALMNGREISYEEKVKSTNDIYKELFDEAKRKSKSV</sequence>
<accession>I2NGR4</accession>
<dbReference type="AlphaFoldDB" id="I2NGR4"/>
<dbReference type="PATRIC" id="fig|1095743.3.peg.1248"/>
<dbReference type="Proteomes" id="UP000003345">
    <property type="component" value="Unassembled WGS sequence"/>
</dbReference>
<feature type="transmembrane region" description="Helical" evidence="1">
    <location>
        <begin position="46"/>
        <end position="67"/>
    </location>
</feature>
<keyword evidence="1" id="KW-1133">Transmembrane helix</keyword>
<protein>
    <submittedName>
        <fullName evidence="2">Uncharacterized protein</fullName>
    </submittedName>
</protein>
<evidence type="ECO:0000313" key="3">
    <source>
        <dbReference type="Proteomes" id="UP000003345"/>
    </source>
</evidence>
<keyword evidence="1" id="KW-0812">Transmembrane</keyword>
<proteinExistence type="predicted"/>
<reference evidence="2 3" key="1">
    <citation type="submission" date="2012-04" db="EMBL/GenBank/DDBJ databases">
        <authorList>
            <person name="Harkins D.M."/>
            <person name="Madupu R."/>
            <person name="Durkin A.S."/>
            <person name="Torralba M."/>
            <person name="Methe B."/>
            <person name="Sutton G.G."/>
            <person name="Nelson K.E."/>
        </authorList>
    </citation>
    <scope>NUCLEOTIDE SEQUENCE [LARGE SCALE GENOMIC DNA]</scope>
    <source>
        <strain evidence="2 3">HK411</strain>
    </source>
</reference>
<dbReference type="OrthoDB" id="9891325at2"/>
<dbReference type="EMBL" id="AJMU01000064">
    <property type="protein sequence ID" value="EIG25025.1"/>
    <property type="molecule type" value="Genomic_DNA"/>
</dbReference>
<comment type="caution">
    <text evidence="2">The sequence shown here is derived from an EMBL/GenBank/DDBJ whole genome shotgun (WGS) entry which is preliminary data.</text>
</comment>
<feature type="transmembrane region" description="Helical" evidence="1">
    <location>
        <begin position="18"/>
        <end position="40"/>
    </location>
</feature>
<name>I2NGR4_9PAST</name>